<proteinExistence type="predicted"/>
<evidence type="ECO:0000256" key="1">
    <source>
        <dbReference type="SAM" id="Phobius"/>
    </source>
</evidence>
<comment type="caution">
    <text evidence="2">The sequence shown here is derived from an EMBL/GenBank/DDBJ whole genome shotgun (WGS) entry which is preliminary data.</text>
</comment>
<dbReference type="RefSeq" id="WP_181742119.1">
    <property type="nucleotide sequence ID" value="NZ_JACEOL010000064.1"/>
</dbReference>
<protein>
    <submittedName>
        <fullName evidence="2">Uncharacterized protein</fullName>
    </submittedName>
</protein>
<accession>A0A7W1XUQ8</accession>
<feature type="transmembrane region" description="Helical" evidence="1">
    <location>
        <begin position="69"/>
        <end position="91"/>
    </location>
</feature>
<sequence>MAKIVYRRLIELVLLFLVGLIAVSQVVDGNVFMVMLFILSITIIVFILPFMAITELLTKRFSPIIRALLSLFFYIAALALGCFILNFFGAMIQEYASNEILTQTAKDVVNFLPYVIGFWGLDEALRFLFREPSSVIEWKSKNNGV</sequence>
<keyword evidence="3" id="KW-1185">Reference proteome</keyword>
<keyword evidence="1" id="KW-0472">Membrane</keyword>
<evidence type="ECO:0000313" key="2">
    <source>
        <dbReference type="EMBL" id="MBA4603644.1"/>
    </source>
</evidence>
<keyword evidence="1" id="KW-0812">Transmembrane</keyword>
<dbReference type="Proteomes" id="UP000538292">
    <property type="component" value="Unassembled WGS sequence"/>
</dbReference>
<reference evidence="2 3" key="1">
    <citation type="submission" date="2020-07" db="EMBL/GenBank/DDBJ databases">
        <title>Thermoactinomyces phylogeny.</title>
        <authorList>
            <person name="Dunlap C."/>
        </authorList>
    </citation>
    <scope>NUCLEOTIDE SEQUENCE [LARGE SCALE GENOMIC DNA]</scope>
    <source>
        <strain evidence="2 3">AMNI-1</strain>
    </source>
</reference>
<evidence type="ECO:0000313" key="3">
    <source>
        <dbReference type="Proteomes" id="UP000538292"/>
    </source>
</evidence>
<keyword evidence="1" id="KW-1133">Transmembrane helix</keyword>
<organism evidence="2 3">
    <name type="scientific">Thermoactinomyces mirandus</name>
    <dbReference type="NCBI Taxonomy" id="2756294"/>
    <lineage>
        <taxon>Bacteria</taxon>
        <taxon>Bacillati</taxon>
        <taxon>Bacillota</taxon>
        <taxon>Bacilli</taxon>
        <taxon>Bacillales</taxon>
        <taxon>Thermoactinomycetaceae</taxon>
        <taxon>Thermoactinomyces</taxon>
    </lineage>
</organism>
<name>A0A7W1XUQ8_9BACL</name>
<dbReference type="AlphaFoldDB" id="A0A7W1XUQ8"/>
<gene>
    <name evidence="2" type="ORF">H2C83_15345</name>
</gene>
<dbReference type="EMBL" id="JACEOL010000064">
    <property type="protein sequence ID" value="MBA4603644.1"/>
    <property type="molecule type" value="Genomic_DNA"/>
</dbReference>
<feature type="transmembrane region" description="Helical" evidence="1">
    <location>
        <begin position="34"/>
        <end position="57"/>
    </location>
</feature>